<dbReference type="InterPro" id="IPR036938">
    <property type="entry name" value="PAP2/HPO_sf"/>
</dbReference>
<feature type="transmembrane region" description="Helical" evidence="1">
    <location>
        <begin position="200"/>
        <end position="218"/>
    </location>
</feature>
<proteinExistence type="predicted"/>
<keyword evidence="1" id="KW-1133">Transmembrane helix</keyword>
<evidence type="ECO:0000313" key="3">
    <source>
        <dbReference type="EMBL" id="MDP5272979.1"/>
    </source>
</evidence>
<accession>A0ABT9IUE2</accession>
<feature type="domain" description="Phosphatidic acid phosphatase type 2/haloperoxidase" evidence="2">
    <location>
        <begin position="103"/>
        <end position="215"/>
    </location>
</feature>
<feature type="transmembrane region" description="Helical" evidence="1">
    <location>
        <begin position="62"/>
        <end position="93"/>
    </location>
</feature>
<feature type="transmembrane region" description="Helical" evidence="1">
    <location>
        <begin position="140"/>
        <end position="162"/>
    </location>
</feature>
<dbReference type="Proteomes" id="UP001231941">
    <property type="component" value="Unassembled WGS sequence"/>
</dbReference>
<keyword evidence="1" id="KW-0472">Membrane</keyword>
<comment type="caution">
    <text evidence="3">The sequence shown here is derived from an EMBL/GenBank/DDBJ whole genome shotgun (WGS) entry which is preliminary data.</text>
</comment>
<protein>
    <submittedName>
        <fullName evidence="3">Phosphatase PAP2 family protein</fullName>
    </submittedName>
</protein>
<evidence type="ECO:0000256" key="1">
    <source>
        <dbReference type="SAM" id="Phobius"/>
    </source>
</evidence>
<feature type="transmembrane region" description="Helical" evidence="1">
    <location>
        <begin position="174"/>
        <end position="194"/>
    </location>
</feature>
<gene>
    <name evidence="3" type="ORF">Q5Y73_02570</name>
</gene>
<evidence type="ECO:0000313" key="4">
    <source>
        <dbReference type="Proteomes" id="UP001231941"/>
    </source>
</evidence>
<evidence type="ECO:0000259" key="2">
    <source>
        <dbReference type="SMART" id="SM00014"/>
    </source>
</evidence>
<feature type="transmembrane region" description="Helical" evidence="1">
    <location>
        <begin position="21"/>
        <end position="42"/>
    </location>
</feature>
<sequence>MAQISRQGSVSGKTQFLRNRFIILILISVISFAAFSILLYTLDVTEPSNIDKKVLNWMSLHAPTFLLGYLTALTETVSYRSIPIVILLVMIWFGWRKKDFIAVIIFPIAVVGSEILKILIKNSLQRPRPEINAAVDGTGFSFPSGHAFVGLVCYGLLAFFILKYTNRFITRILIALFFILFIASIGFSRIYFSVHYVTDIMASYFLGITFVCASIFIYESLTLKLNKK</sequence>
<keyword evidence="1" id="KW-0812">Transmembrane</keyword>
<dbReference type="SMART" id="SM00014">
    <property type="entry name" value="acidPPc"/>
    <property type="match status" value="1"/>
</dbReference>
<dbReference type="PANTHER" id="PTHR14969:SF13">
    <property type="entry name" value="AT30094P"/>
    <property type="match status" value="1"/>
</dbReference>
<feature type="transmembrane region" description="Helical" evidence="1">
    <location>
        <begin position="100"/>
        <end position="120"/>
    </location>
</feature>
<dbReference type="Pfam" id="PF01569">
    <property type="entry name" value="PAP2"/>
    <property type="match status" value="1"/>
</dbReference>
<dbReference type="Gene3D" id="1.20.144.10">
    <property type="entry name" value="Phosphatidic acid phosphatase type 2/haloperoxidase"/>
    <property type="match status" value="2"/>
</dbReference>
<dbReference type="SUPFAM" id="SSF48317">
    <property type="entry name" value="Acid phosphatase/Vanadium-dependent haloperoxidase"/>
    <property type="match status" value="1"/>
</dbReference>
<keyword evidence="4" id="KW-1185">Reference proteome</keyword>
<dbReference type="RefSeq" id="WP_305990275.1">
    <property type="nucleotide sequence ID" value="NZ_JAVAMP010000001.1"/>
</dbReference>
<dbReference type="CDD" id="cd03392">
    <property type="entry name" value="PAP2_like_2"/>
    <property type="match status" value="1"/>
</dbReference>
<dbReference type="PANTHER" id="PTHR14969">
    <property type="entry name" value="SPHINGOSINE-1-PHOSPHATE PHOSPHOHYDROLASE"/>
    <property type="match status" value="1"/>
</dbReference>
<dbReference type="InterPro" id="IPR000326">
    <property type="entry name" value="PAP2/HPO"/>
</dbReference>
<organism evidence="3 4">
    <name type="scientific">Chengkuizengella axinellae</name>
    <dbReference type="NCBI Taxonomy" id="3064388"/>
    <lineage>
        <taxon>Bacteria</taxon>
        <taxon>Bacillati</taxon>
        <taxon>Bacillota</taxon>
        <taxon>Bacilli</taxon>
        <taxon>Bacillales</taxon>
        <taxon>Paenibacillaceae</taxon>
        <taxon>Chengkuizengella</taxon>
    </lineage>
</organism>
<dbReference type="EMBL" id="JAVAMP010000001">
    <property type="protein sequence ID" value="MDP5272979.1"/>
    <property type="molecule type" value="Genomic_DNA"/>
</dbReference>
<reference evidence="3 4" key="1">
    <citation type="submission" date="2023-08" db="EMBL/GenBank/DDBJ databases">
        <authorList>
            <person name="Park J.-S."/>
        </authorList>
    </citation>
    <scope>NUCLEOTIDE SEQUENCE [LARGE SCALE GENOMIC DNA]</scope>
    <source>
        <strain evidence="3 4">2205SS18-9</strain>
    </source>
</reference>
<name>A0ABT9IUE2_9BACL</name>